<dbReference type="EMBL" id="LGTQ01000006">
    <property type="protein sequence ID" value="KPM48201.1"/>
    <property type="molecule type" value="Genomic_DNA"/>
</dbReference>
<sequence length="280" mass="31260">MHIIQITDCPRDAIQGLKKQIPSEPKSAYIQKALDSGLFHSIDFGSFVSPKAVPQMADTEEVLKRLKKPKNDTQLLAIIANERGAERASQFDLVDILGFPFSISEEFQQRNTGASREEALLRIARIQEIAETAGQRVRIYLSMAFGNPYGEPWFAEEVLIWAQKLIEMGINSLALSDTIGVARQDSVKELFAKFNRNFPEIELSAHFHAAPGQWQELVEIAFELGCTHFDGAFQGFGGCPMAKDELVGNIPTEGLLQWKGIDENQIEELNSAFQKLVSYA</sequence>
<dbReference type="PATRIC" id="fig|1605367.3.peg.2546"/>
<gene>
    <name evidence="5" type="ORF">AFM12_05935</name>
</gene>
<evidence type="ECO:0000259" key="4">
    <source>
        <dbReference type="PROSITE" id="PS50991"/>
    </source>
</evidence>
<keyword evidence="2" id="KW-0479">Metal-binding</keyword>
<dbReference type="InterPro" id="IPR043594">
    <property type="entry name" value="HMGL"/>
</dbReference>
<evidence type="ECO:0000313" key="6">
    <source>
        <dbReference type="Proteomes" id="UP000050454"/>
    </source>
</evidence>
<dbReference type="OrthoDB" id="9784013at2"/>
<dbReference type="PANTHER" id="PTHR42738:SF7">
    <property type="entry name" value="HYDROXYMETHYLGLUTARYL-COA LYASE"/>
    <property type="match status" value="1"/>
</dbReference>
<dbReference type="SUPFAM" id="SSF51569">
    <property type="entry name" value="Aldolase"/>
    <property type="match status" value="1"/>
</dbReference>
<dbReference type="PANTHER" id="PTHR42738">
    <property type="entry name" value="HYDROXYMETHYLGLUTARYL-COA LYASE"/>
    <property type="match status" value="1"/>
</dbReference>
<dbReference type="STRING" id="1605367.AFM12_05935"/>
<dbReference type="GO" id="GO:0046872">
    <property type="term" value="F:metal ion binding"/>
    <property type="evidence" value="ECO:0007669"/>
    <property type="project" value="UniProtKB-KW"/>
</dbReference>
<evidence type="ECO:0000313" key="5">
    <source>
        <dbReference type="EMBL" id="KPM48201.1"/>
    </source>
</evidence>
<accession>A0A0P7BCB1</accession>
<dbReference type="PROSITE" id="PS50991">
    <property type="entry name" value="PYR_CT"/>
    <property type="match status" value="1"/>
</dbReference>
<protein>
    <recommendedName>
        <fullName evidence="4">Pyruvate carboxyltransferase domain-containing protein</fullName>
    </recommendedName>
</protein>
<evidence type="ECO:0000256" key="3">
    <source>
        <dbReference type="ARBA" id="ARBA00023239"/>
    </source>
</evidence>
<dbReference type="Gene3D" id="3.20.20.70">
    <property type="entry name" value="Aldolase class I"/>
    <property type="match status" value="1"/>
</dbReference>
<feature type="domain" description="Pyruvate carboxyltransferase" evidence="4">
    <location>
        <begin position="3"/>
        <end position="267"/>
    </location>
</feature>
<keyword evidence="3" id="KW-0456">Lyase</keyword>
<proteinExistence type="inferred from homology"/>
<dbReference type="GO" id="GO:0046951">
    <property type="term" value="P:ketone body biosynthetic process"/>
    <property type="evidence" value="ECO:0007669"/>
    <property type="project" value="TreeGrafter"/>
</dbReference>
<evidence type="ECO:0000256" key="1">
    <source>
        <dbReference type="ARBA" id="ARBA00009405"/>
    </source>
</evidence>
<dbReference type="Pfam" id="PF00682">
    <property type="entry name" value="HMGL-like"/>
    <property type="match status" value="1"/>
</dbReference>
<keyword evidence="6" id="KW-1185">Reference proteome</keyword>
<comment type="caution">
    <text evidence="5">The sequence shown here is derived from an EMBL/GenBank/DDBJ whole genome shotgun (WGS) entry which is preliminary data.</text>
</comment>
<dbReference type="InterPro" id="IPR013785">
    <property type="entry name" value="Aldolase_TIM"/>
</dbReference>
<evidence type="ECO:0000256" key="2">
    <source>
        <dbReference type="ARBA" id="ARBA00022723"/>
    </source>
</evidence>
<dbReference type="Proteomes" id="UP000050454">
    <property type="component" value="Unassembled WGS sequence"/>
</dbReference>
<name>A0A0P7BCB1_9BACT</name>
<dbReference type="AlphaFoldDB" id="A0A0P7BCB1"/>
<comment type="similarity">
    <text evidence="1">Belongs to the HMG-CoA lyase family.</text>
</comment>
<dbReference type="GO" id="GO:0004419">
    <property type="term" value="F:hydroxymethylglutaryl-CoA lyase activity"/>
    <property type="evidence" value="ECO:0007669"/>
    <property type="project" value="TreeGrafter"/>
</dbReference>
<organism evidence="5 6">
    <name type="scientific">Jiulongibacter sediminis</name>
    <dbReference type="NCBI Taxonomy" id="1605367"/>
    <lineage>
        <taxon>Bacteria</taxon>
        <taxon>Pseudomonadati</taxon>
        <taxon>Bacteroidota</taxon>
        <taxon>Cytophagia</taxon>
        <taxon>Cytophagales</taxon>
        <taxon>Leadbetterellaceae</taxon>
        <taxon>Jiulongibacter</taxon>
    </lineage>
</organism>
<dbReference type="RefSeq" id="WP_055145248.1">
    <property type="nucleotide sequence ID" value="NZ_JXSZ01000006.1"/>
</dbReference>
<reference evidence="5 6" key="1">
    <citation type="submission" date="2015-07" db="EMBL/GenBank/DDBJ databases">
        <title>The draft genome sequence of Leadbetterella sp. JN14-9.</title>
        <authorList>
            <person name="Liu Y."/>
            <person name="Du J."/>
            <person name="Shao Z."/>
        </authorList>
    </citation>
    <scope>NUCLEOTIDE SEQUENCE [LARGE SCALE GENOMIC DNA]</scope>
    <source>
        <strain evidence="5 6">JN14-9</strain>
    </source>
</reference>
<dbReference type="GO" id="GO:0006552">
    <property type="term" value="P:L-leucine catabolic process"/>
    <property type="evidence" value="ECO:0007669"/>
    <property type="project" value="TreeGrafter"/>
</dbReference>
<dbReference type="InterPro" id="IPR000891">
    <property type="entry name" value="PYR_CT"/>
</dbReference>